<evidence type="ECO:0000256" key="1">
    <source>
        <dbReference type="ARBA" id="ARBA00004370"/>
    </source>
</evidence>
<dbReference type="InterPro" id="IPR029787">
    <property type="entry name" value="Nucleotide_cyclase"/>
</dbReference>
<dbReference type="CDD" id="cd07302">
    <property type="entry name" value="CHD"/>
    <property type="match status" value="1"/>
</dbReference>
<evidence type="ECO:0000256" key="5">
    <source>
        <dbReference type="ARBA" id="ARBA00023136"/>
    </source>
</evidence>
<comment type="caution">
    <text evidence="9">The sequence shown here is derived from an EMBL/GenBank/DDBJ whole genome shotgun (WGS) entry which is preliminary data.</text>
</comment>
<evidence type="ECO:0000256" key="3">
    <source>
        <dbReference type="ARBA" id="ARBA00022741"/>
    </source>
</evidence>
<keyword evidence="3" id="KW-0547">Nucleotide-binding</keyword>
<name>A0A507EFU7_9FUNG</name>
<dbReference type="PROSITE" id="PS50125">
    <property type="entry name" value="GUANYLATE_CYCLASE_2"/>
    <property type="match status" value="1"/>
</dbReference>
<dbReference type="GO" id="GO:0004383">
    <property type="term" value="F:guanylate cyclase activity"/>
    <property type="evidence" value="ECO:0007669"/>
    <property type="project" value="TreeGrafter"/>
</dbReference>
<keyword evidence="7" id="KW-0175">Coiled coil</keyword>
<dbReference type="Pfam" id="PF00211">
    <property type="entry name" value="Guanylate_cyc"/>
    <property type="match status" value="1"/>
</dbReference>
<keyword evidence="4" id="KW-1133">Transmembrane helix</keyword>
<sequence length="776" mass="87435">MQPSTAEDMVVAGAAAIQTAGHSSVPTSTAVVPAVAHVDDELTRSIKLMNLEDQALTLALEHERATMESSMERIHRMNNFRIDEAHIREANIAESRFLVESQNAERKALAAQEVEEAAYLQEEENDKRMVEMLMRELRYLKLSVRFKAESADKVMGVKRKLAERRAANQLRLVGIEVRQERERKALQESHTRIMKNMTLFRGLLLQETEDPQLLTYLNTGSFNASTAAWDKAAADKAEGDKMHQAKLLQLKLRMQKEVEQLREEHLMRLKHMMKICEMELDQTEESQTMIAEQKIQELELELEQKKELEGEEDQIAQQRASLKAFQTQRNLQTKAARTLAQQRYEARQLNRQQKIAAKQREKQYFASEEALRDSLRAMDDDDDDDDGSENANHVRMQKIGSARQSVTAMSEVSYGDQSEISDMTTDTHAEGLDEEEGANVMTTADNAEAEDSLRKEQGRITSLQKRHLDAMETLRVQHRELREAMKRDHQQQLSVALGEQEDEFKQLKVQHHKETEALLKTQSVANALEDDNKGANELLYGMLPRYVADTMKMGQEVTPKDFDCVTILFSDIVQFTNLTAKSSPDQIVNLLNRLYTAFDAVLDDYVDLYKTETIGDAYQIVAGLNCDAESVEGGPDAIARRNAIDSIDAAVRFIEHIKVMDMSDQIQKELFIRIGIHSGPCVGGVAGVTMPKFAIFGDSATVAGQMEQKSAPNKIHISEATYNLVKDAEFTFEENSTPVTLEGGTLMKTYWVTGRKKSAKAAASGGKGKKARVTLK</sequence>
<dbReference type="PANTHER" id="PTHR11920:SF335">
    <property type="entry name" value="GUANYLATE CYCLASE"/>
    <property type="match status" value="1"/>
</dbReference>
<dbReference type="Gene3D" id="3.30.70.1230">
    <property type="entry name" value="Nucleotide cyclase"/>
    <property type="match status" value="1"/>
</dbReference>
<reference evidence="9 10" key="1">
    <citation type="journal article" date="2019" name="Sci. Rep.">
        <title>Comparative genomics of chytrid fungi reveal insights into the obligate biotrophic and pathogenic lifestyle of Synchytrium endobioticum.</title>
        <authorList>
            <person name="van de Vossenberg B.T.L.H."/>
            <person name="Warris S."/>
            <person name="Nguyen H.D.T."/>
            <person name="van Gent-Pelzer M.P.E."/>
            <person name="Joly D.L."/>
            <person name="van de Geest H.C."/>
            <person name="Bonants P.J.M."/>
            <person name="Smith D.S."/>
            <person name="Levesque C.A."/>
            <person name="van der Lee T.A.J."/>
        </authorList>
    </citation>
    <scope>NUCLEOTIDE SEQUENCE [LARGE SCALE GENOMIC DNA]</scope>
    <source>
        <strain evidence="9 10">CBS 809.83</strain>
    </source>
</reference>
<dbReference type="GO" id="GO:0035556">
    <property type="term" value="P:intracellular signal transduction"/>
    <property type="evidence" value="ECO:0007669"/>
    <property type="project" value="InterPro"/>
</dbReference>
<organism evidence="9 10">
    <name type="scientific">Powellomyces hirtus</name>
    <dbReference type="NCBI Taxonomy" id="109895"/>
    <lineage>
        <taxon>Eukaryota</taxon>
        <taxon>Fungi</taxon>
        <taxon>Fungi incertae sedis</taxon>
        <taxon>Chytridiomycota</taxon>
        <taxon>Chytridiomycota incertae sedis</taxon>
        <taxon>Chytridiomycetes</taxon>
        <taxon>Spizellomycetales</taxon>
        <taxon>Powellomycetaceae</taxon>
        <taxon>Powellomyces</taxon>
    </lineage>
</organism>
<keyword evidence="10" id="KW-1185">Reference proteome</keyword>
<dbReference type="STRING" id="109895.A0A507EFU7"/>
<evidence type="ECO:0000313" key="10">
    <source>
        <dbReference type="Proteomes" id="UP000318582"/>
    </source>
</evidence>
<dbReference type="SMART" id="SM00044">
    <property type="entry name" value="CYCc"/>
    <property type="match status" value="1"/>
</dbReference>
<dbReference type="AlphaFoldDB" id="A0A507EFU7"/>
<protein>
    <recommendedName>
        <fullName evidence="8">Guanylate cyclase domain-containing protein</fullName>
    </recommendedName>
</protein>
<gene>
    <name evidence="9" type="ORF">PhCBS80983_g00286</name>
</gene>
<dbReference type="GO" id="GO:0000166">
    <property type="term" value="F:nucleotide binding"/>
    <property type="evidence" value="ECO:0007669"/>
    <property type="project" value="UniProtKB-KW"/>
</dbReference>
<comment type="subcellular location">
    <subcellularLocation>
        <location evidence="1">Membrane</location>
    </subcellularLocation>
</comment>
<dbReference type="GO" id="GO:0005886">
    <property type="term" value="C:plasma membrane"/>
    <property type="evidence" value="ECO:0007669"/>
    <property type="project" value="TreeGrafter"/>
</dbReference>
<evidence type="ECO:0000313" key="9">
    <source>
        <dbReference type="EMBL" id="TPX62652.1"/>
    </source>
</evidence>
<dbReference type="GO" id="GO:0004016">
    <property type="term" value="F:adenylate cyclase activity"/>
    <property type="evidence" value="ECO:0007669"/>
    <property type="project" value="TreeGrafter"/>
</dbReference>
<dbReference type="SUPFAM" id="SSF55073">
    <property type="entry name" value="Nucleotide cyclase"/>
    <property type="match status" value="1"/>
</dbReference>
<evidence type="ECO:0000256" key="7">
    <source>
        <dbReference type="SAM" id="Coils"/>
    </source>
</evidence>
<dbReference type="InterPro" id="IPR001054">
    <property type="entry name" value="A/G_cyclase"/>
</dbReference>
<evidence type="ECO:0000256" key="4">
    <source>
        <dbReference type="ARBA" id="ARBA00022989"/>
    </source>
</evidence>
<evidence type="ECO:0000256" key="6">
    <source>
        <dbReference type="ARBA" id="ARBA00023239"/>
    </source>
</evidence>
<dbReference type="GO" id="GO:0007168">
    <property type="term" value="P:receptor guanylyl cyclase signaling pathway"/>
    <property type="evidence" value="ECO:0007669"/>
    <property type="project" value="TreeGrafter"/>
</dbReference>
<feature type="coiled-coil region" evidence="7">
    <location>
        <begin position="446"/>
        <end position="491"/>
    </location>
</feature>
<dbReference type="EMBL" id="QEAQ01000002">
    <property type="protein sequence ID" value="TPX62652.1"/>
    <property type="molecule type" value="Genomic_DNA"/>
</dbReference>
<accession>A0A507EFU7</accession>
<dbReference type="Proteomes" id="UP000318582">
    <property type="component" value="Unassembled WGS sequence"/>
</dbReference>
<keyword evidence="2" id="KW-0812">Transmembrane</keyword>
<keyword evidence="6" id="KW-0456">Lyase</keyword>
<dbReference type="InterPro" id="IPR050401">
    <property type="entry name" value="Cyclic_nucleotide_synthase"/>
</dbReference>
<feature type="domain" description="Guanylate cyclase" evidence="8">
    <location>
        <begin position="566"/>
        <end position="707"/>
    </location>
</feature>
<keyword evidence="5" id="KW-0472">Membrane</keyword>
<proteinExistence type="predicted"/>
<feature type="coiled-coil region" evidence="7">
    <location>
        <begin position="244"/>
        <end position="328"/>
    </location>
</feature>
<dbReference type="PANTHER" id="PTHR11920">
    <property type="entry name" value="GUANYLYL CYCLASE"/>
    <property type="match status" value="1"/>
</dbReference>
<dbReference type="GO" id="GO:0001653">
    <property type="term" value="F:peptide receptor activity"/>
    <property type="evidence" value="ECO:0007669"/>
    <property type="project" value="TreeGrafter"/>
</dbReference>
<evidence type="ECO:0000259" key="8">
    <source>
        <dbReference type="PROSITE" id="PS50125"/>
    </source>
</evidence>
<evidence type="ECO:0000256" key="2">
    <source>
        <dbReference type="ARBA" id="ARBA00022692"/>
    </source>
</evidence>